<proteinExistence type="predicted"/>
<protein>
    <submittedName>
        <fullName evidence="2">Uncharacterized protein</fullName>
    </submittedName>
</protein>
<evidence type="ECO:0000256" key="1">
    <source>
        <dbReference type="SAM" id="Coils"/>
    </source>
</evidence>
<dbReference type="KEGG" id="ery:CP97_14674"/>
<dbReference type="Proteomes" id="UP000059113">
    <property type="component" value="Chromosome"/>
</dbReference>
<dbReference type="AlphaFoldDB" id="A0A161IU45"/>
<feature type="coiled-coil region" evidence="1">
    <location>
        <begin position="43"/>
        <end position="70"/>
    </location>
</feature>
<reference evidence="3" key="2">
    <citation type="submission" date="2015-04" db="EMBL/GenBank/DDBJ databases">
        <title>The complete genome sequence of Erythrobacter sp. s21-N3.</title>
        <authorList>
            <person name="Zhuang L."/>
            <person name="Liu Y."/>
            <person name="Shao Z."/>
        </authorList>
    </citation>
    <scope>NUCLEOTIDE SEQUENCE [LARGE SCALE GENOMIC DNA]</scope>
    <source>
        <strain evidence="3">s21-N3</strain>
    </source>
</reference>
<dbReference type="EMBL" id="CP011310">
    <property type="protein sequence ID" value="ANC50360.1"/>
    <property type="molecule type" value="Genomic_DNA"/>
</dbReference>
<accession>A0A161IU45</accession>
<gene>
    <name evidence="2" type="ORF">CP97_14674</name>
</gene>
<dbReference type="Gene3D" id="1.10.287.470">
    <property type="entry name" value="Helix hairpin bin"/>
    <property type="match status" value="1"/>
</dbReference>
<keyword evidence="1" id="KW-0175">Coiled coil</keyword>
<evidence type="ECO:0000313" key="3">
    <source>
        <dbReference type="Proteomes" id="UP000059113"/>
    </source>
</evidence>
<dbReference type="STRING" id="1648404.CP97_14674"/>
<reference evidence="2 3" key="1">
    <citation type="journal article" date="2015" name="Int. J. Syst. Evol. Microbiol.">
        <title>Erythrobacter atlanticus sp. nov., a bacterium from ocean sediment able to degrade polycyclic aromatic hydrocarbons.</title>
        <authorList>
            <person name="Zhuang L."/>
            <person name="Liu Y."/>
            <person name="Wang L."/>
            <person name="Wang W."/>
            <person name="Shao Z."/>
        </authorList>
    </citation>
    <scope>NUCLEOTIDE SEQUENCE [LARGE SCALE GENOMIC DNA]</scope>
    <source>
        <strain evidence="3">s21-N3</strain>
    </source>
</reference>
<organism evidence="2 3">
    <name type="scientific">Aurantiacibacter atlanticus</name>
    <dbReference type="NCBI Taxonomy" id="1648404"/>
    <lineage>
        <taxon>Bacteria</taxon>
        <taxon>Pseudomonadati</taxon>
        <taxon>Pseudomonadota</taxon>
        <taxon>Alphaproteobacteria</taxon>
        <taxon>Sphingomonadales</taxon>
        <taxon>Erythrobacteraceae</taxon>
        <taxon>Aurantiacibacter</taxon>
    </lineage>
</organism>
<evidence type="ECO:0000313" key="2">
    <source>
        <dbReference type="EMBL" id="ANC50360.1"/>
    </source>
</evidence>
<dbReference type="RefSeq" id="WP_053106549.1">
    <property type="nucleotide sequence ID" value="NZ_CP011310.1"/>
</dbReference>
<sequence>MCQLSFHLVGAPEQARSDKRLADAELAREQELWELQSTSRAALDLAIRDAENAQAALESAQSSVAMREAELA</sequence>
<keyword evidence="3" id="KW-1185">Reference proteome</keyword>
<name>A0A161IU45_9SPHN</name>